<keyword evidence="3" id="KW-0408">Iron</keyword>
<evidence type="ECO:0000256" key="1">
    <source>
        <dbReference type="ARBA" id="ARBA00022723"/>
    </source>
</evidence>
<comment type="caution">
    <text evidence="5">The sequence shown here is derived from an EMBL/GenBank/DDBJ whole genome shotgun (WGS) entry which is preliminary data.</text>
</comment>
<evidence type="ECO:0000256" key="3">
    <source>
        <dbReference type="ARBA" id="ARBA00023004"/>
    </source>
</evidence>
<sequence length="155" mass="17496">MQSILIQTRTHTSPLMPPRDINSEKTIDFVVNKRNGIKGLVDTCIETVPELYTLPLEERLDPNNILTQHSIPVIDVSNWDDPKVTESICKAAQEWGFFQIINHGVPLEVLDAVKEAAPRFFGLPNEERNKYWAGNSPIETVALKTSFVPQGSYCF</sequence>
<gene>
    <name evidence="5" type="ORF">F3Y22_tig00111192pilonHSYRG00027</name>
</gene>
<protein>
    <submittedName>
        <fullName evidence="5">Feruloyl CoA ortho-hydroxylase 1</fullName>
    </submittedName>
</protein>
<evidence type="ECO:0000256" key="2">
    <source>
        <dbReference type="ARBA" id="ARBA00023002"/>
    </source>
</evidence>
<dbReference type="Gene3D" id="2.60.120.330">
    <property type="entry name" value="B-lactam Antibiotic, Isopenicillin N Synthase, Chain"/>
    <property type="match status" value="1"/>
</dbReference>
<dbReference type="EMBL" id="VEPZ02001260">
    <property type="protein sequence ID" value="KAE8683696.1"/>
    <property type="molecule type" value="Genomic_DNA"/>
</dbReference>
<dbReference type="GO" id="GO:0016491">
    <property type="term" value="F:oxidoreductase activity"/>
    <property type="evidence" value="ECO:0007669"/>
    <property type="project" value="UniProtKB-KW"/>
</dbReference>
<dbReference type="Proteomes" id="UP000436088">
    <property type="component" value="Unassembled WGS sequence"/>
</dbReference>
<dbReference type="SUPFAM" id="SSF51197">
    <property type="entry name" value="Clavaminate synthase-like"/>
    <property type="match status" value="1"/>
</dbReference>
<proteinExistence type="predicted"/>
<dbReference type="InterPro" id="IPR027443">
    <property type="entry name" value="IPNS-like_sf"/>
</dbReference>
<dbReference type="InterPro" id="IPR026992">
    <property type="entry name" value="DIOX_N"/>
</dbReference>
<dbReference type="PANTHER" id="PTHR10209">
    <property type="entry name" value="OXIDOREDUCTASE, 2OG-FE II OXYGENASE FAMILY PROTEIN"/>
    <property type="match status" value="1"/>
</dbReference>
<evidence type="ECO:0000313" key="5">
    <source>
        <dbReference type="EMBL" id="KAE8683696.1"/>
    </source>
</evidence>
<keyword evidence="1" id="KW-0479">Metal-binding</keyword>
<accession>A0A6A2YWA4</accession>
<name>A0A6A2YWA4_HIBSY</name>
<reference evidence="5" key="1">
    <citation type="submission" date="2019-09" db="EMBL/GenBank/DDBJ databases">
        <title>Draft genome information of white flower Hibiscus syriacus.</title>
        <authorList>
            <person name="Kim Y.-M."/>
        </authorList>
    </citation>
    <scope>NUCLEOTIDE SEQUENCE [LARGE SCALE GENOMIC DNA]</scope>
    <source>
        <strain evidence="5">YM2019G1</strain>
    </source>
</reference>
<dbReference type="AlphaFoldDB" id="A0A6A2YWA4"/>
<evidence type="ECO:0000259" key="4">
    <source>
        <dbReference type="Pfam" id="PF14226"/>
    </source>
</evidence>
<keyword evidence="2" id="KW-0560">Oxidoreductase</keyword>
<organism evidence="5 6">
    <name type="scientific">Hibiscus syriacus</name>
    <name type="common">Rose of Sharon</name>
    <dbReference type="NCBI Taxonomy" id="106335"/>
    <lineage>
        <taxon>Eukaryota</taxon>
        <taxon>Viridiplantae</taxon>
        <taxon>Streptophyta</taxon>
        <taxon>Embryophyta</taxon>
        <taxon>Tracheophyta</taxon>
        <taxon>Spermatophyta</taxon>
        <taxon>Magnoliopsida</taxon>
        <taxon>eudicotyledons</taxon>
        <taxon>Gunneridae</taxon>
        <taxon>Pentapetalae</taxon>
        <taxon>rosids</taxon>
        <taxon>malvids</taxon>
        <taxon>Malvales</taxon>
        <taxon>Malvaceae</taxon>
        <taxon>Malvoideae</taxon>
        <taxon>Hibiscus</taxon>
    </lineage>
</organism>
<dbReference type="Pfam" id="PF14226">
    <property type="entry name" value="DIOX_N"/>
    <property type="match status" value="1"/>
</dbReference>
<keyword evidence="6" id="KW-1185">Reference proteome</keyword>
<dbReference type="PANTHER" id="PTHR10209:SF591">
    <property type="entry name" value="2OG-FE(II) OXYGENASE FAMILY OXIDOREDUCTASE"/>
    <property type="match status" value="1"/>
</dbReference>
<evidence type="ECO:0000313" key="6">
    <source>
        <dbReference type="Proteomes" id="UP000436088"/>
    </source>
</evidence>
<dbReference type="GO" id="GO:0046872">
    <property type="term" value="F:metal ion binding"/>
    <property type="evidence" value="ECO:0007669"/>
    <property type="project" value="UniProtKB-KW"/>
</dbReference>
<feature type="domain" description="Non-haem dioxygenase N-terminal" evidence="4">
    <location>
        <begin position="71"/>
        <end position="136"/>
    </location>
</feature>